<evidence type="ECO:0000313" key="1">
    <source>
        <dbReference type="EMBL" id="GGF26307.1"/>
    </source>
</evidence>
<protein>
    <submittedName>
        <fullName evidence="1">Uncharacterized protein</fullName>
    </submittedName>
</protein>
<proteinExistence type="predicted"/>
<reference evidence="2" key="1">
    <citation type="journal article" date="2019" name="Int. J. Syst. Evol. Microbiol.">
        <title>The Global Catalogue of Microorganisms (GCM) 10K type strain sequencing project: providing services to taxonomists for standard genome sequencing and annotation.</title>
        <authorList>
            <consortium name="The Broad Institute Genomics Platform"/>
            <consortium name="The Broad Institute Genome Sequencing Center for Infectious Disease"/>
            <person name="Wu L."/>
            <person name="Ma J."/>
        </authorList>
    </citation>
    <scope>NUCLEOTIDE SEQUENCE [LARGE SCALE GENOMIC DNA]</scope>
    <source>
        <strain evidence="2">CGMCC 1.15197</strain>
    </source>
</reference>
<dbReference type="Proteomes" id="UP000632273">
    <property type="component" value="Unassembled WGS sequence"/>
</dbReference>
<organism evidence="1 2">
    <name type="scientific">Hymenobacter cavernae</name>
    <dbReference type="NCBI Taxonomy" id="2044852"/>
    <lineage>
        <taxon>Bacteria</taxon>
        <taxon>Pseudomonadati</taxon>
        <taxon>Bacteroidota</taxon>
        <taxon>Cytophagia</taxon>
        <taxon>Cytophagales</taxon>
        <taxon>Hymenobacteraceae</taxon>
        <taxon>Hymenobacter</taxon>
    </lineage>
</organism>
<dbReference type="EMBL" id="BMHT01000010">
    <property type="protein sequence ID" value="GGF26307.1"/>
    <property type="molecule type" value="Genomic_DNA"/>
</dbReference>
<evidence type="ECO:0000313" key="2">
    <source>
        <dbReference type="Proteomes" id="UP000632273"/>
    </source>
</evidence>
<gene>
    <name evidence="1" type="ORF">GCM10011383_42270</name>
</gene>
<comment type="caution">
    <text evidence="1">The sequence shown here is derived from an EMBL/GenBank/DDBJ whole genome shotgun (WGS) entry which is preliminary data.</text>
</comment>
<keyword evidence="2" id="KW-1185">Reference proteome</keyword>
<name>A0ABQ1UVR9_9BACT</name>
<accession>A0ABQ1UVR9</accession>
<sequence length="113" mass="12949">MPRLKTVYSDDILEILRETASDALVNFSFPPGKKKGTWLLHVGSNIYNINTPTFNIMNHWWPHNLPEALERRRLESPDGFLHGQTKTQAEFCADYPPITVEEVLVNREIAKGT</sequence>
<dbReference type="RefSeq" id="WP_188816093.1">
    <property type="nucleotide sequence ID" value="NZ_BMHT01000010.1"/>
</dbReference>